<dbReference type="InterPro" id="IPR050525">
    <property type="entry name" value="ECM_Assembly_Org"/>
</dbReference>
<reference evidence="1" key="1">
    <citation type="submission" date="2022-03" db="EMBL/GenBank/DDBJ databases">
        <authorList>
            <person name="Martin C."/>
        </authorList>
    </citation>
    <scope>NUCLEOTIDE SEQUENCE</scope>
</reference>
<proteinExistence type="predicted"/>
<sequence>MISICAFLILLVPSVIHAQVPAGCPLDCPLDLQIIQDISCSIKEVNKYQVQDFLIAFAEALSPCIGKGDTKTQMGLISYDKFSYNNFYLNEYSSGAAIADAIAKMDWNHENINEGGRCGTATYKALNDARKVALTEAHGVRDPLGIKSPPIKKVVIVLTDGATHPKTKSGATIQAARDLKTDSGVTSFAIELPNHKMNNDPEMQARGTKEFREIASTPEGLIRVTDFAALIDRMGEVLGNLCDVPPTESPPEPVDPCKKFASFDRECEITMAMCNPADPRCCGCPLMFKDPVTKLDKTPFEVAYKQGNCLCEECIRKSHFCLPKSFRPILSYGKPKVSRYYPGAPPEDADNTP</sequence>
<evidence type="ECO:0000313" key="1">
    <source>
        <dbReference type="EMBL" id="CAH1789851.1"/>
    </source>
</evidence>
<dbReference type="SUPFAM" id="SSF53300">
    <property type="entry name" value="vWA-like"/>
    <property type="match status" value="1"/>
</dbReference>
<dbReference type="SMART" id="SM00327">
    <property type="entry name" value="VWA"/>
    <property type="match status" value="1"/>
</dbReference>
<dbReference type="InterPro" id="IPR002035">
    <property type="entry name" value="VWF_A"/>
</dbReference>
<dbReference type="Gene3D" id="3.40.50.410">
    <property type="entry name" value="von Willebrand factor, type A domain"/>
    <property type="match status" value="1"/>
</dbReference>
<dbReference type="PROSITE" id="PS50234">
    <property type="entry name" value="VWFA"/>
    <property type="match status" value="1"/>
</dbReference>
<organism evidence="1 2">
    <name type="scientific">Owenia fusiformis</name>
    <name type="common">Polychaete worm</name>
    <dbReference type="NCBI Taxonomy" id="6347"/>
    <lineage>
        <taxon>Eukaryota</taxon>
        <taxon>Metazoa</taxon>
        <taxon>Spiralia</taxon>
        <taxon>Lophotrochozoa</taxon>
        <taxon>Annelida</taxon>
        <taxon>Polychaeta</taxon>
        <taxon>Sedentaria</taxon>
        <taxon>Canalipalpata</taxon>
        <taxon>Sabellida</taxon>
        <taxon>Oweniida</taxon>
        <taxon>Oweniidae</taxon>
        <taxon>Owenia</taxon>
    </lineage>
</organism>
<dbReference type="PANTHER" id="PTHR24020">
    <property type="entry name" value="COLLAGEN ALPHA"/>
    <property type="match status" value="1"/>
</dbReference>
<dbReference type="AlphaFoldDB" id="A0A8J1TTA2"/>
<dbReference type="Proteomes" id="UP000749559">
    <property type="component" value="Unassembled WGS sequence"/>
</dbReference>
<dbReference type="PANTHER" id="PTHR24020:SF87">
    <property type="entry name" value="COLLAGEN ALPHA-1(VI) CHAIN-LIKE"/>
    <property type="match status" value="1"/>
</dbReference>
<dbReference type="Pfam" id="PF00092">
    <property type="entry name" value="VWA"/>
    <property type="match status" value="1"/>
</dbReference>
<dbReference type="InterPro" id="IPR036465">
    <property type="entry name" value="vWFA_dom_sf"/>
</dbReference>
<accession>A0A8J1TTA2</accession>
<protein>
    <submittedName>
        <fullName evidence="1">Uncharacterized protein</fullName>
    </submittedName>
</protein>
<comment type="caution">
    <text evidence="1">The sequence shown here is derived from an EMBL/GenBank/DDBJ whole genome shotgun (WGS) entry which is preliminary data.</text>
</comment>
<evidence type="ECO:0000313" key="2">
    <source>
        <dbReference type="Proteomes" id="UP000749559"/>
    </source>
</evidence>
<keyword evidence="2" id="KW-1185">Reference proteome</keyword>
<name>A0A8J1TTA2_OWEFU</name>
<gene>
    <name evidence="1" type="ORF">OFUS_LOCUS15139</name>
</gene>
<dbReference type="EMBL" id="CAIIXF020000007">
    <property type="protein sequence ID" value="CAH1789851.1"/>
    <property type="molecule type" value="Genomic_DNA"/>
</dbReference>